<accession>A0ABQ0LCS7</accession>
<dbReference type="EMBL" id="DF845074">
    <property type="protein sequence ID" value="GAT48928.1"/>
    <property type="molecule type" value="Genomic_DNA"/>
</dbReference>
<dbReference type="Pfam" id="PF13358">
    <property type="entry name" value="DDE_3"/>
    <property type="match status" value="1"/>
</dbReference>
<dbReference type="Gene3D" id="3.30.420.10">
    <property type="entry name" value="Ribonuclease H-like superfamily/Ribonuclease H"/>
    <property type="match status" value="1"/>
</dbReference>
<dbReference type="NCBIfam" id="NF033545">
    <property type="entry name" value="transpos_IS630"/>
    <property type="match status" value="1"/>
</dbReference>
<dbReference type="InterPro" id="IPR009057">
    <property type="entry name" value="Homeodomain-like_sf"/>
</dbReference>
<name>A0ABQ0LCS7_MYCCL</name>
<feature type="domain" description="Tc1-like transposase DDE" evidence="1">
    <location>
        <begin position="147"/>
        <end position="286"/>
    </location>
</feature>
<dbReference type="PANTHER" id="PTHR46564:SF1">
    <property type="entry name" value="TRANSPOSASE"/>
    <property type="match status" value="1"/>
</dbReference>
<dbReference type="InterPro" id="IPR036388">
    <property type="entry name" value="WH-like_DNA-bd_sf"/>
</dbReference>
<dbReference type="InterPro" id="IPR047655">
    <property type="entry name" value="Transpos_IS630-like"/>
</dbReference>
<gene>
    <name evidence="2" type="ORF">MCHLO_06296</name>
</gene>
<sequence length="321" mass="36320">MPGVAIGEQLRRRIVAWRYEEEMPTPEIAMLAGCSERTVYNVLRQHREFGVPVNPHARTRGRARALNMGDINFMLSLLAANPSLYLDELQTQLFEVRGVDVALATISRSLQRVETSKKKVVSEAAERNERLRATWKATHGDIPLEYMVWLDESSVDDRTNHRTVGWAELGRVCVRRATWIRGQRFSMLPALTSDGIAALDIFEGSVTKDRFLGFLEQQIAPILTPFPGPRSVVVLDNCAIHHDEDVRRIVEEECGARVIYLPPYSPDLNPIEQAFSAIKAWLRRHEAQAIRPDVRPWLIHQATASVTADDAKGWILNCGYS</sequence>
<dbReference type="Proteomes" id="UP000815677">
    <property type="component" value="Unassembled WGS sequence"/>
</dbReference>
<evidence type="ECO:0000313" key="2">
    <source>
        <dbReference type="EMBL" id="GAT48928.1"/>
    </source>
</evidence>
<organism evidence="2 3">
    <name type="scientific">Mycena chlorophos</name>
    <name type="common">Agaric fungus</name>
    <name type="synonym">Agaricus chlorophos</name>
    <dbReference type="NCBI Taxonomy" id="658473"/>
    <lineage>
        <taxon>Eukaryota</taxon>
        <taxon>Fungi</taxon>
        <taxon>Dikarya</taxon>
        <taxon>Basidiomycota</taxon>
        <taxon>Agaricomycotina</taxon>
        <taxon>Agaricomycetes</taxon>
        <taxon>Agaricomycetidae</taxon>
        <taxon>Agaricales</taxon>
        <taxon>Marasmiineae</taxon>
        <taxon>Mycenaceae</taxon>
        <taxon>Mycena</taxon>
    </lineage>
</organism>
<reference evidence="2" key="1">
    <citation type="submission" date="2014-09" db="EMBL/GenBank/DDBJ databases">
        <title>Genome sequence of the luminous mushroom Mycena chlorophos for searching fungal bioluminescence genes.</title>
        <authorList>
            <person name="Tanaka Y."/>
            <person name="Kasuga D."/>
            <person name="Oba Y."/>
            <person name="Hase S."/>
            <person name="Sato K."/>
            <person name="Oba Y."/>
            <person name="Sakakibara Y."/>
        </authorList>
    </citation>
    <scope>NUCLEOTIDE SEQUENCE</scope>
</reference>
<evidence type="ECO:0000313" key="3">
    <source>
        <dbReference type="Proteomes" id="UP000815677"/>
    </source>
</evidence>
<dbReference type="Pfam" id="PF13384">
    <property type="entry name" value="HTH_23"/>
    <property type="match status" value="1"/>
</dbReference>
<dbReference type="InterPro" id="IPR036397">
    <property type="entry name" value="RNaseH_sf"/>
</dbReference>
<proteinExistence type="predicted"/>
<dbReference type="InterPro" id="IPR038717">
    <property type="entry name" value="Tc1-like_DDE_dom"/>
</dbReference>
<protein>
    <submittedName>
        <fullName evidence="2">Transposase domain-containing protein</fullName>
    </submittedName>
</protein>
<evidence type="ECO:0000259" key="1">
    <source>
        <dbReference type="Pfam" id="PF13358"/>
    </source>
</evidence>
<keyword evidence="3" id="KW-1185">Reference proteome</keyword>
<dbReference type="SUPFAM" id="SSF46689">
    <property type="entry name" value="Homeodomain-like"/>
    <property type="match status" value="1"/>
</dbReference>
<dbReference type="Gene3D" id="1.10.10.10">
    <property type="entry name" value="Winged helix-like DNA-binding domain superfamily/Winged helix DNA-binding domain"/>
    <property type="match status" value="1"/>
</dbReference>
<dbReference type="PANTHER" id="PTHR46564">
    <property type="entry name" value="TRANSPOSASE"/>
    <property type="match status" value="1"/>
</dbReference>